<proteinExistence type="predicted"/>
<dbReference type="AlphaFoldDB" id="A0A061SAE4"/>
<dbReference type="InterPro" id="IPR000408">
    <property type="entry name" value="Reg_chr_condens"/>
</dbReference>
<accession>A0A061SAE4</accession>
<evidence type="ECO:0000313" key="2">
    <source>
        <dbReference type="EMBL" id="JAC80014.1"/>
    </source>
</evidence>
<feature type="repeat" description="RCC1" evidence="1">
    <location>
        <begin position="31"/>
        <end position="72"/>
    </location>
</feature>
<dbReference type="Gene3D" id="2.130.10.30">
    <property type="entry name" value="Regulator of chromosome condensation 1/beta-lactamase-inhibitor protein II"/>
    <property type="match status" value="1"/>
</dbReference>
<dbReference type="Pfam" id="PF00415">
    <property type="entry name" value="RCC1"/>
    <property type="match status" value="1"/>
</dbReference>
<dbReference type="InterPro" id="IPR009091">
    <property type="entry name" value="RCC1/BLIP-II"/>
</dbReference>
<protein>
    <submittedName>
        <fullName evidence="2">Uncharacterized protein</fullName>
    </submittedName>
</protein>
<dbReference type="EMBL" id="GBEZ01005270">
    <property type="protein sequence ID" value="JAC80014.1"/>
    <property type="molecule type" value="Transcribed_RNA"/>
</dbReference>
<dbReference type="SUPFAM" id="SSF50985">
    <property type="entry name" value="RCC1/BLIP-II"/>
    <property type="match status" value="1"/>
</dbReference>
<dbReference type="PROSITE" id="PS50012">
    <property type="entry name" value="RCC1_3"/>
    <property type="match status" value="1"/>
</dbReference>
<feature type="non-terminal residue" evidence="2">
    <location>
        <position position="1"/>
    </location>
</feature>
<organism evidence="2">
    <name type="scientific">Tetraselmis sp. GSL018</name>
    <dbReference type="NCBI Taxonomy" id="582737"/>
    <lineage>
        <taxon>Eukaryota</taxon>
        <taxon>Viridiplantae</taxon>
        <taxon>Chlorophyta</taxon>
        <taxon>core chlorophytes</taxon>
        <taxon>Chlorodendrophyceae</taxon>
        <taxon>Chlorodendrales</taxon>
        <taxon>Chlorodendraceae</taxon>
        <taxon>Tetraselmis</taxon>
    </lineage>
</organism>
<sequence>FFVGRYRMYVARSLSLRTSRVQVLTFCKRQLRVLTWGRNAEGQCGNGDNEPVIEPTEIEALSSEQTVTVAAG</sequence>
<feature type="non-terminal residue" evidence="2">
    <location>
        <position position="72"/>
    </location>
</feature>
<gene>
    <name evidence="2" type="ORF">TSPGSL018_11255</name>
</gene>
<name>A0A061SAE4_9CHLO</name>
<evidence type="ECO:0000256" key="1">
    <source>
        <dbReference type="PROSITE-ProRule" id="PRU00235"/>
    </source>
</evidence>
<reference evidence="2" key="1">
    <citation type="submission" date="2014-05" db="EMBL/GenBank/DDBJ databases">
        <title>The transcriptome of the halophilic microalga Tetraselmis sp. GSL018 isolated from the Great Salt Lake, Utah.</title>
        <authorList>
            <person name="Jinkerson R.E."/>
            <person name="D'Adamo S."/>
            <person name="Posewitz M.C."/>
        </authorList>
    </citation>
    <scope>NUCLEOTIDE SEQUENCE</scope>
    <source>
        <strain evidence="2">GSL018</strain>
    </source>
</reference>